<comment type="catalytic activity">
    <reaction evidence="7 9">
        <text>L-arginyl-[protein] + NAD(+) = N(omega)-(ADP-D-ribosyl)-L-arginyl-[protein] + nicotinamide + H(+)</text>
        <dbReference type="Rhea" id="RHEA:19149"/>
        <dbReference type="Rhea" id="RHEA-COMP:10532"/>
        <dbReference type="Rhea" id="RHEA-COMP:15087"/>
        <dbReference type="ChEBI" id="CHEBI:15378"/>
        <dbReference type="ChEBI" id="CHEBI:17154"/>
        <dbReference type="ChEBI" id="CHEBI:29965"/>
        <dbReference type="ChEBI" id="CHEBI:57540"/>
        <dbReference type="ChEBI" id="CHEBI:142554"/>
        <dbReference type="EC" id="2.4.2.31"/>
    </reaction>
</comment>
<dbReference type="Pfam" id="PF13424">
    <property type="entry name" value="TPR_12"/>
    <property type="match status" value="3"/>
</dbReference>
<organism evidence="11 12">
    <name type="scientific">Adineta steineri</name>
    <dbReference type="NCBI Taxonomy" id="433720"/>
    <lineage>
        <taxon>Eukaryota</taxon>
        <taxon>Metazoa</taxon>
        <taxon>Spiralia</taxon>
        <taxon>Gnathifera</taxon>
        <taxon>Rotifera</taxon>
        <taxon>Eurotatoria</taxon>
        <taxon>Bdelloidea</taxon>
        <taxon>Adinetida</taxon>
        <taxon>Adinetidae</taxon>
        <taxon>Adineta</taxon>
    </lineage>
</organism>
<keyword evidence="6 8" id="KW-0802">TPR repeat</keyword>
<keyword evidence="9" id="KW-0520">NAD</keyword>
<keyword evidence="4" id="KW-0548">Nucleotidyltransferase</keyword>
<dbReference type="EMBL" id="CAJNON010000151">
    <property type="protein sequence ID" value="CAF1038546.1"/>
    <property type="molecule type" value="Genomic_DNA"/>
</dbReference>
<dbReference type="GO" id="GO:0106274">
    <property type="term" value="F:NAD+-protein-arginine ADP-ribosyltransferase activity"/>
    <property type="evidence" value="ECO:0007669"/>
    <property type="project" value="UniProtKB-EC"/>
</dbReference>
<dbReference type="SUPFAM" id="SSF48452">
    <property type="entry name" value="TPR-like"/>
    <property type="match status" value="2"/>
</dbReference>
<comment type="similarity">
    <text evidence="1 9">Belongs to the Arg-specific ADP-ribosyltransferase family.</text>
</comment>
<evidence type="ECO:0000256" key="5">
    <source>
        <dbReference type="ARBA" id="ARBA00022737"/>
    </source>
</evidence>
<evidence type="ECO:0000313" key="11">
    <source>
        <dbReference type="EMBL" id="CAF3834570.1"/>
    </source>
</evidence>
<keyword evidence="9" id="KW-0521">NADP</keyword>
<feature type="repeat" description="TPR" evidence="8">
    <location>
        <begin position="355"/>
        <end position="388"/>
    </location>
</feature>
<dbReference type="EC" id="2.4.2.31" evidence="9"/>
<evidence type="ECO:0000256" key="6">
    <source>
        <dbReference type="ARBA" id="ARBA00022803"/>
    </source>
</evidence>
<accession>A0A819DB95</accession>
<dbReference type="Pfam" id="PF01129">
    <property type="entry name" value="ART"/>
    <property type="match status" value="1"/>
</dbReference>
<dbReference type="Proteomes" id="UP000663891">
    <property type="component" value="Unassembled WGS sequence"/>
</dbReference>
<feature type="repeat" description="TPR" evidence="8">
    <location>
        <begin position="397"/>
        <end position="430"/>
    </location>
</feature>
<dbReference type="Gene3D" id="3.90.176.10">
    <property type="entry name" value="Toxin ADP-ribosyltransferase, Chain A, domain 1"/>
    <property type="match status" value="1"/>
</dbReference>
<feature type="repeat" description="TPR" evidence="8">
    <location>
        <begin position="607"/>
        <end position="640"/>
    </location>
</feature>
<dbReference type="AlphaFoldDB" id="A0A819DB95"/>
<evidence type="ECO:0000256" key="7">
    <source>
        <dbReference type="ARBA" id="ARBA00047597"/>
    </source>
</evidence>
<evidence type="ECO:0000256" key="3">
    <source>
        <dbReference type="ARBA" id="ARBA00022679"/>
    </source>
</evidence>
<dbReference type="InterPro" id="IPR011990">
    <property type="entry name" value="TPR-like_helical_dom_sf"/>
</dbReference>
<evidence type="ECO:0000256" key="9">
    <source>
        <dbReference type="RuleBase" id="RU361228"/>
    </source>
</evidence>
<dbReference type="Proteomes" id="UP000663881">
    <property type="component" value="Unassembled WGS sequence"/>
</dbReference>
<dbReference type="OrthoDB" id="265717at2759"/>
<feature type="repeat" description="TPR" evidence="8">
    <location>
        <begin position="481"/>
        <end position="514"/>
    </location>
</feature>
<evidence type="ECO:0000313" key="10">
    <source>
        <dbReference type="EMBL" id="CAF1038546.1"/>
    </source>
</evidence>
<dbReference type="PANTHER" id="PTHR45641">
    <property type="entry name" value="TETRATRICOPEPTIDE REPEAT PROTEIN (AFU_ORTHOLOGUE AFUA_6G03870)"/>
    <property type="match status" value="1"/>
</dbReference>
<dbReference type="InterPro" id="IPR000768">
    <property type="entry name" value="ART"/>
</dbReference>
<proteinExistence type="inferred from homology"/>
<keyword evidence="5" id="KW-0677">Repeat</keyword>
<evidence type="ECO:0000256" key="4">
    <source>
        <dbReference type="ARBA" id="ARBA00022695"/>
    </source>
</evidence>
<feature type="repeat" description="TPR" evidence="8">
    <location>
        <begin position="565"/>
        <end position="598"/>
    </location>
</feature>
<keyword evidence="2 9" id="KW-0328">Glycosyltransferase</keyword>
<dbReference type="SUPFAM" id="SSF56399">
    <property type="entry name" value="ADP-ribosylation"/>
    <property type="match status" value="1"/>
</dbReference>
<evidence type="ECO:0000313" key="12">
    <source>
        <dbReference type="Proteomes" id="UP000663881"/>
    </source>
</evidence>
<keyword evidence="3 9" id="KW-0808">Transferase</keyword>
<comment type="caution">
    <text evidence="11">The sequence shown here is derived from an EMBL/GenBank/DDBJ whole genome shotgun (WGS) entry which is preliminary data.</text>
</comment>
<dbReference type="Pfam" id="PF13374">
    <property type="entry name" value="TPR_10"/>
    <property type="match status" value="2"/>
</dbReference>
<name>A0A819DB95_9BILA</name>
<dbReference type="PANTHER" id="PTHR45641:SF19">
    <property type="entry name" value="NEPHROCYSTIN-3"/>
    <property type="match status" value="1"/>
</dbReference>
<reference evidence="11" key="1">
    <citation type="submission" date="2021-02" db="EMBL/GenBank/DDBJ databases">
        <authorList>
            <person name="Nowell W R."/>
        </authorList>
    </citation>
    <scope>NUCLEOTIDE SEQUENCE</scope>
</reference>
<sequence>MPHLDSIYIFCGNKLRHQGWAENWTKIKGVHTNIKDICQALQLTVKQCDQDTIPVSFHPINAMASLENLNQLEPTFMYTQLFKDILLDMKHNKHAIQHFIAYCRRYNCVSSIHINCFEKEYYPQLAIWWYTSPSNIYSMLNDALRTLNVDKIITMGFFICHLHQQIQQLYGQQVNSYGRKPFIVYRGQGLHKLDFEKLQKTNGGLMSFNNFLSTSKDKEVSLEFARRASKKLNMVGILFIMSIDPSVKSTLFASIKEESYFKKEDEVLFSMHTVFRVSAIKPMDNKNEFYQVELELTSDDDQQVRVLTDRIREEAGDDTGWQRLGHLLFKMGHFNKAEKLYNVLLKHTSDGSERALYYNQLGFIHSYHGNYAKAVWYYEKTLEIEQKILSSNDPDLGSSYTNIGTVYSKMGDYLKALSFYEKALSIWQKAFLSNHPSLGSSYNNTGSVYDNMGDYLKALSFYEKALSIWQKTLPSNHPHFASSYNNIGSVYYKMGECSKALSSHKKALEIQQMTLPLNHPDLANSYNNIGSVYNKMGEYYEALSFYYRALRIREKTLPSNHRLLATSYNNIGGVYENMRENTKALSYYERALEVYQKILPSDHSDLANSYNNIGSVYDSMAEYPKALSFYDRALEIREKTLPSSHPDLAISNWYMGSVFNDMEDYSKALLYFERALNVWQSALPPTHPHIKTVKESIEIVTQKL</sequence>
<dbReference type="GO" id="GO:0016779">
    <property type="term" value="F:nucleotidyltransferase activity"/>
    <property type="evidence" value="ECO:0007669"/>
    <property type="project" value="UniProtKB-KW"/>
</dbReference>
<dbReference type="InterPro" id="IPR019734">
    <property type="entry name" value="TPR_rpt"/>
</dbReference>
<protein>
    <recommendedName>
        <fullName evidence="9">NAD(P)(+)--arginine ADP-ribosyltransferase</fullName>
        <ecNumber evidence="9">2.4.2.31</ecNumber>
    </recommendedName>
    <alternativeName>
        <fullName evidence="9">Mono(ADP-ribosyl)transferase</fullName>
    </alternativeName>
</protein>
<evidence type="ECO:0000256" key="8">
    <source>
        <dbReference type="PROSITE-ProRule" id="PRU00339"/>
    </source>
</evidence>
<dbReference type="Gene3D" id="1.25.40.10">
    <property type="entry name" value="Tetratricopeptide repeat domain"/>
    <property type="match status" value="3"/>
</dbReference>
<dbReference type="EMBL" id="CAJOAY010001375">
    <property type="protein sequence ID" value="CAF3834570.1"/>
    <property type="molecule type" value="Genomic_DNA"/>
</dbReference>
<feature type="repeat" description="TPR" evidence="8">
    <location>
        <begin position="439"/>
        <end position="472"/>
    </location>
</feature>
<dbReference type="SMART" id="SM00028">
    <property type="entry name" value="TPR"/>
    <property type="match status" value="9"/>
</dbReference>
<evidence type="ECO:0000256" key="2">
    <source>
        <dbReference type="ARBA" id="ARBA00022676"/>
    </source>
</evidence>
<dbReference type="PROSITE" id="PS50005">
    <property type="entry name" value="TPR"/>
    <property type="match status" value="8"/>
</dbReference>
<dbReference type="PROSITE" id="PS50293">
    <property type="entry name" value="TPR_REGION"/>
    <property type="match status" value="4"/>
</dbReference>
<feature type="repeat" description="TPR" evidence="8">
    <location>
        <begin position="649"/>
        <end position="682"/>
    </location>
</feature>
<evidence type="ECO:0000256" key="1">
    <source>
        <dbReference type="ARBA" id="ARBA00009558"/>
    </source>
</evidence>
<feature type="repeat" description="TPR" evidence="8">
    <location>
        <begin position="523"/>
        <end position="556"/>
    </location>
</feature>
<gene>
    <name evidence="11" type="ORF">OKA104_LOCUS20509</name>
    <name evidence="10" type="ORF">VCS650_LOCUS16736</name>
</gene>